<dbReference type="STRING" id="1230905.A0A1G4KGT4"/>
<reference evidence="3" key="1">
    <citation type="submission" date="2016-03" db="EMBL/GenBank/DDBJ databases">
        <authorList>
            <person name="Devillers H."/>
        </authorList>
    </citation>
    <scope>NUCLEOTIDE SEQUENCE [LARGE SCALE GENOMIC DNA]</scope>
</reference>
<feature type="region of interest" description="Disordered" evidence="1">
    <location>
        <begin position="620"/>
        <end position="641"/>
    </location>
</feature>
<dbReference type="InterPro" id="IPR036249">
    <property type="entry name" value="Thioredoxin-like_sf"/>
</dbReference>
<dbReference type="PROSITE" id="PS51354">
    <property type="entry name" value="GLUTAREDOXIN_2"/>
    <property type="match status" value="1"/>
</dbReference>
<dbReference type="OrthoDB" id="9932926at2759"/>
<organism evidence="2 3">
    <name type="scientific">Lachancea mirantina</name>
    <dbReference type="NCBI Taxonomy" id="1230905"/>
    <lineage>
        <taxon>Eukaryota</taxon>
        <taxon>Fungi</taxon>
        <taxon>Dikarya</taxon>
        <taxon>Ascomycota</taxon>
        <taxon>Saccharomycotina</taxon>
        <taxon>Saccharomycetes</taxon>
        <taxon>Saccharomycetales</taxon>
        <taxon>Saccharomycetaceae</taxon>
        <taxon>Lachancea</taxon>
    </lineage>
</organism>
<keyword evidence="3" id="KW-1185">Reference proteome</keyword>
<feature type="compositionally biased region" description="Basic and acidic residues" evidence="1">
    <location>
        <begin position="15"/>
        <end position="27"/>
    </location>
</feature>
<feature type="region of interest" description="Disordered" evidence="1">
    <location>
        <begin position="1"/>
        <end position="34"/>
    </location>
</feature>
<dbReference type="SUPFAM" id="SSF52833">
    <property type="entry name" value="Thioredoxin-like"/>
    <property type="match status" value="1"/>
</dbReference>
<feature type="compositionally biased region" description="Basic and acidic residues" evidence="1">
    <location>
        <begin position="550"/>
        <end position="574"/>
    </location>
</feature>
<dbReference type="AlphaFoldDB" id="A0A1G4KGT4"/>
<name>A0A1G4KGT4_9SACH</name>
<dbReference type="Gene3D" id="3.40.30.10">
    <property type="entry name" value="Glutaredoxin"/>
    <property type="match status" value="1"/>
</dbReference>
<evidence type="ECO:0000313" key="3">
    <source>
        <dbReference type="Proteomes" id="UP000191024"/>
    </source>
</evidence>
<accession>A0A1G4KGT4</accession>
<dbReference type="Proteomes" id="UP000191024">
    <property type="component" value="Chromosome H"/>
</dbReference>
<sequence>MEVEEEPVESQLGEIVKEPLQTDRNSDESEEAGEIRVVGARTGSIEYPDKAGKKLASADQGEIMGSELKVVQDESDQISEPQQIGDEEVDQATIDVVAGTMGVAGGGTCPGDDMSEFETGEIEDRADVSDFEAPVEDSPKNPENSNSKDSISADEVLESLDRAAEILPAQSGSINTILKNADATGPSGKDVIEVSQGGSSIEQNSISEVDQVVASELKVKLEDSSTSITGLITSADVSVVDVKEISDTYSHAEEETVAGEKASIAEAVSSQESGVDEENDLASQLTDEVSPLDEGGAGTPTLELKTGEMDATAADEQLPEAGVQSDDVSGAESTSVETTGRHDEDVRKDVGEEIDAGAEATPKEGDRVKDELQKGINTTQENRKPMDEDTNDLQIGPTLNKEKDEAVQETDEKSDVIVEHRMTDDAFQKVAYVVEKPVHEPEEESIDDLETSKGPVSQAVDVGQTVSDGALSQEIEDTTIEKPAKTESLVTTPLSLDTDELERTQATGVSSIHAVTDAVEDLSQLRDPPSNDESESLGMEEDVEAGESYSPKERQAELNHKSVDKPSDKGEKTEPSLAVQDSECQTAIADITDDIDDLLRELDFVDDSDAAMLIKEIENKSTGKTTKPPSTAAADTTSVSHSEIQRLLENEPVYIYTSLAGGGFHMPSRTNRLAQILTANQIKFTYRDLGTDLEAKNVWKRFSKGRLLPGVVRGRDDIIGNWEEMEDANEDYKVRELIFETL</sequence>
<evidence type="ECO:0000256" key="1">
    <source>
        <dbReference type="SAM" id="MobiDB-lite"/>
    </source>
</evidence>
<feature type="region of interest" description="Disordered" evidence="1">
    <location>
        <begin position="103"/>
        <end position="154"/>
    </location>
</feature>
<evidence type="ECO:0000313" key="2">
    <source>
        <dbReference type="EMBL" id="SCV03718.1"/>
    </source>
</evidence>
<feature type="compositionally biased region" description="Acidic residues" evidence="1">
    <location>
        <begin position="530"/>
        <end position="545"/>
    </location>
</feature>
<feature type="region of interest" description="Disordered" evidence="1">
    <location>
        <begin position="438"/>
        <end position="580"/>
    </location>
</feature>
<feature type="compositionally biased region" description="Basic and acidic residues" evidence="1">
    <location>
        <begin position="339"/>
        <end position="351"/>
    </location>
</feature>
<protein>
    <submittedName>
        <fullName evidence="2">LAMI_0H10396g1_1</fullName>
    </submittedName>
</protein>
<feature type="compositionally biased region" description="Polar residues" evidence="1">
    <location>
        <begin position="141"/>
        <end position="150"/>
    </location>
</feature>
<feature type="compositionally biased region" description="Basic and acidic residues" evidence="1">
    <location>
        <begin position="361"/>
        <end position="373"/>
    </location>
</feature>
<feature type="region of interest" description="Disordered" evidence="1">
    <location>
        <begin position="250"/>
        <end position="418"/>
    </location>
</feature>
<proteinExistence type="predicted"/>
<feature type="compositionally biased region" description="Low complexity" evidence="1">
    <location>
        <begin position="622"/>
        <end position="638"/>
    </location>
</feature>
<dbReference type="EMBL" id="LT598468">
    <property type="protein sequence ID" value="SCV03718.1"/>
    <property type="molecule type" value="Genomic_DNA"/>
</dbReference>
<gene>
    <name evidence="2" type="ORF">LAMI_0H10396G</name>
</gene>
<feature type="compositionally biased region" description="Basic and acidic residues" evidence="1">
    <location>
        <begin position="400"/>
        <end position="418"/>
    </location>
</feature>